<accession>A0A1T4SGW9</accession>
<feature type="transmembrane region" description="Helical" evidence="1">
    <location>
        <begin position="183"/>
        <end position="199"/>
    </location>
</feature>
<keyword evidence="1" id="KW-1133">Transmembrane helix</keyword>
<evidence type="ECO:0000256" key="1">
    <source>
        <dbReference type="SAM" id="Phobius"/>
    </source>
</evidence>
<feature type="transmembrane region" description="Helical" evidence="1">
    <location>
        <begin position="153"/>
        <end position="171"/>
    </location>
</feature>
<dbReference type="Proteomes" id="UP000190061">
    <property type="component" value="Unassembled WGS sequence"/>
</dbReference>
<evidence type="ECO:0008006" key="4">
    <source>
        <dbReference type="Google" id="ProtNLM"/>
    </source>
</evidence>
<evidence type="ECO:0000313" key="3">
    <source>
        <dbReference type="Proteomes" id="UP000190061"/>
    </source>
</evidence>
<dbReference type="EMBL" id="FUXP01000018">
    <property type="protein sequence ID" value="SKA27406.1"/>
    <property type="molecule type" value="Genomic_DNA"/>
</dbReference>
<name>A0A1T4SGW9_9GAMM</name>
<evidence type="ECO:0000313" key="2">
    <source>
        <dbReference type="EMBL" id="SKA27406.1"/>
    </source>
</evidence>
<dbReference type="InterPro" id="IPR009339">
    <property type="entry name" value="DUF998"/>
</dbReference>
<dbReference type="AlphaFoldDB" id="A0A1T4SGW9"/>
<dbReference type="STRING" id="1122188.SAMN02745674_02847"/>
<feature type="transmembrane region" description="Helical" evidence="1">
    <location>
        <begin position="86"/>
        <end position="103"/>
    </location>
</feature>
<reference evidence="2 3" key="1">
    <citation type="submission" date="2017-02" db="EMBL/GenBank/DDBJ databases">
        <authorList>
            <person name="Peterson S.W."/>
        </authorList>
    </citation>
    <scope>NUCLEOTIDE SEQUENCE [LARGE SCALE GENOMIC DNA]</scope>
    <source>
        <strain evidence="2 3">DSM 21749</strain>
    </source>
</reference>
<feature type="transmembrane region" description="Helical" evidence="1">
    <location>
        <begin position="123"/>
        <end position="141"/>
    </location>
</feature>
<dbReference type="Pfam" id="PF06197">
    <property type="entry name" value="DUF998"/>
    <property type="match status" value="1"/>
</dbReference>
<proteinExistence type="predicted"/>
<sequence length="217" mass="23829">MLRDPCPPLALALVALAAVLCFAATAFSVHGLRPELAWVDAQMSVYLVGPWAGMLRAGYVALAIGILTLGIGLYREPPRPRRSAAPLLMFAIAAASLVVTAFAPMRFPDEEQRLVHLVHGTSAQAAFLCATTGMSLQAWRLRQAPAWRRISPVLLGWALACFTGVWVLALFRNLPRGLSQKALVAAIVLWFGFVAWRLWREASRRHRTMGETPRICC</sequence>
<keyword evidence="1" id="KW-0812">Transmembrane</keyword>
<keyword evidence="3" id="KW-1185">Reference proteome</keyword>
<feature type="transmembrane region" description="Helical" evidence="1">
    <location>
        <begin position="52"/>
        <end position="74"/>
    </location>
</feature>
<keyword evidence="1" id="KW-0472">Membrane</keyword>
<organism evidence="2 3">
    <name type="scientific">Lysobacter spongiicola DSM 21749</name>
    <dbReference type="NCBI Taxonomy" id="1122188"/>
    <lineage>
        <taxon>Bacteria</taxon>
        <taxon>Pseudomonadati</taxon>
        <taxon>Pseudomonadota</taxon>
        <taxon>Gammaproteobacteria</taxon>
        <taxon>Lysobacterales</taxon>
        <taxon>Lysobacteraceae</taxon>
        <taxon>Novilysobacter</taxon>
    </lineage>
</organism>
<gene>
    <name evidence="2" type="ORF">SAMN02745674_02847</name>
</gene>
<protein>
    <recommendedName>
        <fullName evidence="4">DUF998 domain-containing protein</fullName>
    </recommendedName>
</protein>